<reference evidence="1" key="1">
    <citation type="journal article" date="2020" name="Nat. Commun.">
        <title>Large-scale genome sequencing of mycorrhizal fungi provides insights into the early evolution of symbiotic traits.</title>
        <authorList>
            <person name="Miyauchi S."/>
            <person name="Kiss E."/>
            <person name="Kuo A."/>
            <person name="Drula E."/>
            <person name="Kohler A."/>
            <person name="Sanchez-Garcia M."/>
            <person name="Morin E."/>
            <person name="Andreopoulos B."/>
            <person name="Barry K.W."/>
            <person name="Bonito G."/>
            <person name="Buee M."/>
            <person name="Carver A."/>
            <person name="Chen C."/>
            <person name="Cichocki N."/>
            <person name="Clum A."/>
            <person name="Culley D."/>
            <person name="Crous P.W."/>
            <person name="Fauchery L."/>
            <person name="Girlanda M."/>
            <person name="Hayes R.D."/>
            <person name="Keri Z."/>
            <person name="LaButti K."/>
            <person name="Lipzen A."/>
            <person name="Lombard V."/>
            <person name="Magnuson J."/>
            <person name="Maillard F."/>
            <person name="Murat C."/>
            <person name="Nolan M."/>
            <person name="Ohm R.A."/>
            <person name="Pangilinan J."/>
            <person name="Pereira M.F."/>
            <person name="Perotto S."/>
            <person name="Peter M."/>
            <person name="Pfister S."/>
            <person name="Riley R."/>
            <person name="Sitrit Y."/>
            <person name="Stielow J.B."/>
            <person name="Szollosi G."/>
            <person name="Zifcakova L."/>
            <person name="Stursova M."/>
            <person name="Spatafora J.W."/>
            <person name="Tedersoo L."/>
            <person name="Vaario L.M."/>
            <person name="Yamada A."/>
            <person name="Yan M."/>
            <person name="Wang P."/>
            <person name="Xu J."/>
            <person name="Bruns T."/>
            <person name="Baldrian P."/>
            <person name="Vilgalys R."/>
            <person name="Dunand C."/>
            <person name="Henrissat B."/>
            <person name="Grigoriev I.V."/>
            <person name="Hibbett D."/>
            <person name="Nagy L.G."/>
            <person name="Martin F.M."/>
        </authorList>
    </citation>
    <scope>NUCLEOTIDE SEQUENCE</scope>
    <source>
        <strain evidence="1">UH-Tt-Lm1</strain>
    </source>
</reference>
<name>A0A9P6L3X6_9AGAM</name>
<sequence length="207" mass="23494">MRERETLSYTPHPHTPTFSPVRCMLYFARWSFSWTSPHPCPRFRFSSTISPIHPLFHRTLTPWILCIIAHEPFGYHSHSHSPLSPRSLTTVKIVLRSYGDPPFFPLQFIVPSLVFVFCPSLTLPLVPTADSTSSPEKLVPIFSHVDTYSTNNRTNGPPLAPQTPTFTRRVRVRRNIPSRRTKAIVTNTHRGVGDVVPIGKACRSARV</sequence>
<proteinExistence type="predicted"/>
<keyword evidence="2" id="KW-1185">Reference proteome</keyword>
<dbReference type="EMBL" id="WIUZ02000012">
    <property type="protein sequence ID" value="KAF9782279.1"/>
    <property type="molecule type" value="Genomic_DNA"/>
</dbReference>
<gene>
    <name evidence="1" type="ORF">BJ322DRAFT_209535</name>
</gene>
<accession>A0A9P6L3X6</accession>
<dbReference type="Proteomes" id="UP000736335">
    <property type="component" value="Unassembled WGS sequence"/>
</dbReference>
<reference evidence="1" key="2">
    <citation type="submission" date="2020-11" db="EMBL/GenBank/DDBJ databases">
        <authorList>
            <consortium name="DOE Joint Genome Institute"/>
            <person name="Kuo A."/>
            <person name="Miyauchi S."/>
            <person name="Kiss E."/>
            <person name="Drula E."/>
            <person name="Kohler A."/>
            <person name="Sanchez-Garcia M."/>
            <person name="Andreopoulos B."/>
            <person name="Barry K.W."/>
            <person name="Bonito G."/>
            <person name="Buee M."/>
            <person name="Carver A."/>
            <person name="Chen C."/>
            <person name="Cichocki N."/>
            <person name="Clum A."/>
            <person name="Culley D."/>
            <person name="Crous P.W."/>
            <person name="Fauchery L."/>
            <person name="Girlanda M."/>
            <person name="Hayes R."/>
            <person name="Keri Z."/>
            <person name="Labutti K."/>
            <person name="Lipzen A."/>
            <person name="Lombard V."/>
            <person name="Magnuson J."/>
            <person name="Maillard F."/>
            <person name="Morin E."/>
            <person name="Murat C."/>
            <person name="Nolan M."/>
            <person name="Ohm R."/>
            <person name="Pangilinan J."/>
            <person name="Pereira M."/>
            <person name="Perotto S."/>
            <person name="Peter M."/>
            <person name="Riley R."/>
            <person name="Sitrit Y."/>
            <person name="Stielow B."/>
            <person name="Szollosi G."/>
            <person name="Zifcakova L."/>
            <person name="Stursova M."/>
            <person name="Spatafora J.W."/>
            <person name="Tedersoo L."/>
            <person name="Vaario L.-M."/>
            <person name="Yamada A."/>
            <person name="Yan M."/>
            <person name="Wang P."/>
            <person name="Xu J."/>
            <person name="Bruns T."/>
            <person name="Baldrian P."/>
            <person name="Vilgalys R."/>
            <person name="Henrissat B."/>
            <person name="Grigoriev I.V."/>
            <person name="Hibbett D."/>
            <person name="Nagy L.G."/>
            <person name="Martin F.M."/>
        </authorList>
    </citation>
    <scope>NUCLEOTIDE SEQUENCE</scope>
    <source>
        <strain evidence="1">UH-Tt-Lm1</strain>
    </source>
</reference>
<evidence type="ECO:0000313" key="2">
    <source>
        <dbReference type="Proteomes" id="UP000736335"/>
    </source>
</evidence>
<protein>
    <submittedName>
        <fullName evidence="1">Uncharacterized protein</fullName>
    </submittedName>
</protein>
<organism evidence="1 2">
    <name type="scientific">Thelephora terrestris</name>
    <dbReference type="NCBI Taxonomy" id="56493"/>
    <lineage>
        <taxon>Eukaryota</taxon>
        <taxon>Fungi</taxon>
        <taxon>Dikarya</taxon>
        <taxon>Basidiomycota</taxon>
        <taxon>Agaricomycotina</taxon>
        <taxon>Agaricomycetes</taxon>
        <taxon>Thelephorales</taxon>
        <taxon>Thelephoraceae</taxon>
        <taxon>Thelephora</taxon>
    </lineage>
</organism>
<comment type="caution">
    <text evidence="1">The sequence shown here is derived from an EMBL/GenBank/DDBJ whole genome shotgun (WGS) entry which is preliminary data.</text>
</comment>
<evidence type="ECO:0000313" key="1">
    <source>
        <dbReference type="EMBL" id="KAF9782279.1"/>
    </source>
</evidence>
<dbReference type="AlphaFoldDB" id="A0A9P6L3X6"/>